<keyword evidence="2" id="KW-1185">Reference proteome</keyword>
<dbReference type="Proteomes" id="UP001152798">
    <property type="component" value="Chromosome 1"/>
</dbReference>
<proteinExistence type="predicted"/>
<reference evidence="1" key="1">
    <citation type="submission" date="2022-01" db="EMBL/GenBank/DDBJ databases">
        <authorList>
            <person name="King R."/>
        </authorList>
    </citation>
    <scope>NUCLEOTIDE SEQUENCE</scope>
</reference>
<accession>A0A9P0E4P6</accession>
<dbReference type="EMBL" id="OV725077">
    <property type="protein sequence ID" value="CAH1390048.1"/>
    <property type="molecule type" value="Genomic_DNA"/>
</dbReference>
<name>A0A9P0E4P6_NEZVI</name>
<sequence>MPSKCSNTGCAMKKKLLMISQAEDYRILCWHSKKKYGIRLIKNDLYKFEILER</sequence>
<evidence type="ECO:0000313" key="1">
    <source>
        <dbReference type="EMBL" id="CAH1390048.1"/>
    </source>
</evidence>
<organism evidence="1 2">
    <name type="scientific">Nezara viridula</name>
    <name type="common">Southern green stink bug</name>
    <name type="synonym">Cimex viridulus</name>
    <dbReference type="NCBI Taxonomy" id="85310"/>
    <lineage>
        <taxon>Eukaryota</taxon>
        <taxon>Metazoa</taxon>
        <taxon>Ecdysozoa</taxon>
        <taxon>Arthropoda</taxon>
        <taxon>Hexapoda</taxon>
        <taxon>Insecta</taxon>
        <taxon>Pterygota</taxon>
        <taxon>Neoptera</taxon>
        <taxon>Paraneoptera</taxon>
        <taxon>Hemiptera</taxon>
        <taxon>Heteroptera</taxon>
        <taxon>Panheteroptera</taxon>
        <taxon>Pentatomomorpha</taxon>
        <taxon>Pentatomoidea</taxon>
        <taxon>Pentatomidae</taxon>
        <taxon>Pentatominae</taxon>
        <taxon>Nezara</taxon>
    </lineage>
</organism>
<evidence type="ECO:0000313" key="2">
    <source>
        <dbReference type="Proteomes" id="UP001152798"/>
    </source>
</evidence>
<protein>
    <submittedName>
        <fullName evidence="1">Uncharacterized protein</fullName>
    </submittedName>
</protein>
<dbReference type="AlphaFoldDB" id="A0A9P0E4P6"/>
<gene>
    <name evidence="1" type="ORF">NEZAVI_LOCUS1318</name>
</gene>